<organism evidence="2 3">
    <name type="scientific">Leptosphaeria maculans (strain JN3 / isolate v23.1.3 / race Av1-4-5-6-7-8)</name>
    <name type="common">Blackleg fungus</name>
    <name type="synonym">Phoma lingam</name>
    <dbReference type="NCBI Taxonomy" id="985895"/>
    <lineage>
        <taxon>Eukaryota</taxon>
        <taxon>Fungi</taxon>
        <taxon>Dikarya</taxon>
        <taxon>Ascomycota</taxon>
        <taxon>Pezizomycotina</taxon>
        <taxon>Dothideomycetes</taxon>
        <taxon>Pleosporomycetidae</taxon>
        <taxon>Pleosporales</taxon>
        <taxon>Pleosporineae</taxon>
        <taxon>Leptosphaeriaceae</taxon>
        <taxon>Plenodomus</taxon>
        <taxon>Plenodomus lingam/Leptosphaeria maculans species complex</taxon>
    </lineage>
</organism>
<protein>
    <submittedName>
        <fullName evidence="2">Predicted protein</fullName>
    </submittedName>
</protein>
<feature type="compositionally biased region" description="Low complexity" evidence="1">
    <location>
        <begin position="547"/>
        <end position="568"/>
    </location>
</feature>
<keyword evidence="3" id="KW-1185">Reference proteome</keyword>
<dbReference type="HOGENOM" id="CLU_012261_1_0_1"/>
<dbReference type="STRING" id="985895.E5ACW3"/>
<feature type="region of interest" description="Disordered" evidence="1">
    <location>
        <begin position="272"/>
        <end position="299"/>
    </location>
</feature>
<feature type="compositionally biased region" description="Low complexity" evidence="1">
    <location>
        <begin position="12"/>
        <end position="21"/>
    </location>
</feature>
<evidence type="ECO:0000256" key="1">
    <source>
        <dbReference type="SAM" id="MobiDB-lite"/>
    </source>
</evidence>
<dbReference type="OrthoDB" id="419770at2759"/>
<evidence type="ECO:0000313" key="3">
    <source>
        <dbReference type="Proteomes" id="UP000002668"/>
    </source>
</evidence>
<feature type="region of interest" description="Disordered" evidence="1">
    <location>
        <begin position="836"/>
        <end position="877"/>
    </location>
</feature>
<reference evidence="3" key="1">
    <citation type="journal article" date="2011" name="Nat. Commun.">
        <title>Effector diversification within compartments of the Leptosphaeria maculans genome affected by Repeat-Induced Point mutations.</title>
        <authorList>
            <person name="Rouxel T."/>
            <person name="Grandaubert J."/>
            <person name="Hane J.K."/>
            <person name="Hoede C."/>
            <person name="van de Wouw A.P."/>
            <person name="Couloux A."/>
            <person name="Dominguez V."/>
            <person name="Anthouard V."/>
            <person name="Bally P."/>
            <person name="Bourras S."/>
            <person name="Cozijnsen A.J."/>
            <person name="Ciuffetti L.M."/>
            <person name="Degrave A."/>
            <person name="Dilmaghani A."/>
            <person name="Duret L."/>
            <person name="Fudal I."/>
            <person name="Goodwin S.B."/>
            <person name="Gout L."/>
            <person name="Glaser N."/>
            <person name="Linglin J."/>
            <person name="Kema G.H.J."/>
            <person name="Lapalu N."/>
            <person name="Lawrence C.B."/>
            <person name="May K."/>
            <person name="Meyer M."/>
            <person name="Ollivier B."/>
            <person name="Poulain J."/>
            <person name="Schoch C.L."/>
            <person name="Simon A."/>
            <person name="Spatafora J.W."/>
            <person name="Stachowiak A."/>
            <person name="Turgeon B.G."/>
            <person name="Tyler B.M."/>
            <person name="Vincent D."/>
            <person name="Weissenbach J."/>
            <person name="Amselem J."/>
            <person name="Quesneville H."/>
            <person name="Oliver R.P."/>
            <person name="Wincker P."/>
            <person name="Balesdent M.-H."/>
            <person name="Howlett B.J."/>
        </authorList>
    </citation>
    <scope>NUCLEOTIDE SEQUENCE [LARGE SCALE GENOMIC DNA]</scope>
    <source>
        <strain evidence="3">JN3 / isolate v23.1.3 / race Av1-4-5-6-7-8</strain>
    </source>
</reference>
<feature type="compositionally biased region" description="Low complexity" evidence="1">
    <location>
        <begin position="596"/>
        <end position="607"/>
    </location>
</feature>
<dbReference type="AlphaFoldDB" id="E5ACW3"/>
<dbReference type="InParanoid" id="E5ACW3"/>
<name>E5ACW3_LEPMJ</name>
<feature type="compositionally biased region" description="Basic and acidic residues" evidence="1">
    <location>
        <begin position="569"/>
        <end position="583"/>
    </location>
</feature>
<feature type="compositionally biased region" description="Low complexity" evidence="1">
    <location>
        <begin position="394"/>
        <end position="409"/>
    </location>
</feature>
<feature type="region of interest" description="Disordered" evidence="1">
    <location>
        <begin position="521"/>
        <end position="628"/>
    </location>
</feature>
<dbReference type="EMBL" id="FP929139">
    <property type="protein sequence ID" value="CBY02315.1"/>
    <property type="molecule type" value="Genomic_DNA"/>
</dbReference>
<feature type="compositionally biased region" description="Low complexity" evidence="1">
    <location>
        <begin position="617"/>
        <end position="626"/>
    </location>
</feature>
<feature type="compositionally biased region" description="Pro residues" evidence="1">
    <location>
        <begin position="278"/>
        <end position="297"/>
    </location>
</feature>
<feature type="region of interest" description="Disordered" evidence="1">
    <location>
        <begin position="1"/>
        <end position="21"/>
    </location>
</feature>
<evidence type="ECO:0000313" key="2">
    <source>
        <dbReference type="EMBL" id="CBY02315.1"/>
    </source>
</evidence>
<gene>
    <name evidence="2" type="ORF">LEMA_P011020.1</name>
</gene>
<feature type="region of interest" description="Disordered" evidence="1">
    <location>
        <begin position="812"/>
        <end position="831"/>
    </location>
</feature>
<feature type="region of interest" description="Disordered" evidence="1">
    <location>
        <begin position="378"/>
        <end position="409"/>
    </location>
</feature>
<dbReference type="eggNOG" id="ENOG502S08D">
    <property type="taxonomic scope" value="Eukaryota"/>
</dbReference>
<proteinExistence type="predicted"/>
<feature type="region of interest" description="Disordered" evidence="1">
    <location>
        <begin position="79"/>
        <end position="101"/>
    </location>
</feature>
<sequence length="877" mass="96036">MVDSRNIVVGTSSSSSSSSSSRFVFFGGERRGGGRTHVENFVVDRRASRFADCAFSSFSVSRFPPILSLFLRRSAPTSLHLSSSPSPSPSPSRPDDPFEPRSPLSTTTITVSLLSFSHPVPRHPWTFEVGARLAPAALSDSHRIVQKSTLRRPSPGAHRALKRALFDDCASASFLSPSSVTYCTLFFLCLSFSLRTRLRLHNLFATLFLTYPSSATGLSLVARAVLEIRLLGQFGDTVKEEDADQPSSHLLAMEPERPNLSITLPRNFMFHYRDGPAPQTPEPEPQPEELQPPPPPRQVLKVRRRRTTLLMSHDSMDERMDQQPIPTIETPELLPNISSGLSSFPPIQNDAFLSPSMGYARLLSPPKTPAAQVRTVDHYDGPQDWSDVERTTYSAASSRPTSSSGFSDSSVSSCDSIGSFMSRGGSCTTPEEERMNPFLYCSPPITSPYLASPLIAAPKPQAAKKMKLRATFTEEMDHHLWMTYMKYLQDPTVTPFKALPSTTPPNGVCHRVARMARKTWKCSRTSRASGLRVGPHYASPSGTPATSRPSRGGSNSASARSSKSFSRFPSEKQCRKRLRDLAKQKPSISAHYQRMLQRSPSPFQSSPPREEEEESRPLPLSSPFSQGAATFSTRDMNVSLATSTAPSMQLGNPLSQLAKDITPRPAGRTWSSVRSSAHQKSQSLHIGLGLGLGSPFHATSGTPIASASRHNARTWHAPSSSAQGARLGSPFQLHSPRPMSRVFKRRALHNSFEDRARTRGDTFVNELFGAPAESSHRRVRSRGFSLGDMVEGARRLPLANDPSGFNPFADLGSVMPSPARRSPAMSAEAHGQATVRLGSPFGARPSHTFPRSNLSHSFEPPASFEQRFAAMPSDSRQ</sequence>
<dbReference type="VEuPathDB" id="FungiDB:LEMA_P011020.1"/>
<accession>E5ACW3</accession>
<dbReference type="Proteomes" id="UP000002668">
    <property type="component" value="Genome"/>
</dbReference>
<dbReference type="OMA" id="QILNMPF"/>